<dbReference type="EMBL" id="DSEC01000495">
    <property type="protein sequence ID" value="HER44181.1"/>
    <property type="molecule type" value="Genomic_DNA"/>
</dbReference>
<evidence type="ECO:0000256" key="1">
    <source>
        <dbReference type="SAM" id="Coils"/>
    </source>
</evidence>
<dbReference type="Proteomes" id="UP000886069">
    <property type="component" value="Unassembled WGS sequence"/>
</dbReference>
<feature type="transmembrane region" description="Helical" evidence="2">
    <location>
        <begin position="280"/>
        <end position="304"/>
    </location>
</feature>
<comment type="caution">
    <text evidence="3">The sequence shown here is derived from an EMBL/GenBank/DDBJ whole genome shotgun (WGS) entry which is preliminary data.</text>
</comment>
<accession>A0A7V2AVV3</accession>
<organism evidence="3">
    <name type="scientific">Eiseniibacteriota bacterium</name>
    <dbReference type="NCBI Taxonomy" id="2212470"/>
    <lineage>
        <taxon>Bacteria</taxon>
        <taxon>Candidatus Eiseniibacteriota</taxon>
    </lineage>
</organism>
<proteinExistence type="predicted"/>
<name>A0A7V2AVV3_UNCEI</name>
<gene>
    <name evidence="3" type="ORF">ENO08_06955</name>
</gene>
<evidence type="ECO:0000256" key="2">
    <source>
        <dbReference type="SAM" id="Phobius"/>
    </source>
</evidence>
<dbReference type="AlphaFoldDB" id="A0A7V2AVV3"/>
<sequence>MPAFFSGILARMIVAVVGTMILGVAPDGVKTRASAGGSGTIVTRVTVTSGSDTTETEKVRQKIDSLKKEAEALGKQSKSLKITITDEGLKVGSEEGDEIEFKVDLDRIEKAVESLEDSIFVFGIGGEDREFIEIQGQDLVRFGEDMHVPYYQLVRGNVVVIGGDLRIDGKVMGDVVTLFGKTSLSSSAIVNGEVVTVMGSLKKSDDAVVGGETILVGGESFPFVFWPFAAFGSAVVKIIGRVVTFVILALLLLIVVYFMRDRMKRASTLVFGSFLKSLGVGFLAVFVGSILVLIVAAVLAITIIGIPVSILLILSLAALFMIGYFVSALALGGFLCAKLNIQTDNPIVQSLIGLFALAILGLVASILMFNPFLMPVRVLLRSVGAFVNFIAVLTGVGAFVLSKGGSLSRATKPELPE</sequence>
<evidence type="ECO:0008006" key="4">
    <source>
        <dbReference type="Google" id="ProtNLM"/>
    </source>
</evidence>
<protein>
    <recommendedName>
        <fullName evidence="4">Polymer-forming cytoskeletal protein</fullName>
    </recommendedName>
</protein>
<feature type="coiled-coil region" evidence="1">
    <location>
        <begin position="56"/>
        <end position="83"/>
    </location>
</feature>
<feature type="transmembrane region" description="Helical" evidence="2">
    <location>
        <begin position="378"/>
        <end position="401"/>
    </location>
</feature>
<feature type="transmembrane region" description="Helical" evidence="2">
    <location>
        <begin position="310"/>
        <end position="335"/>
    </location>
</feature>
<evidence type="ECO:0000313" key="3">
    <source>
        <dbReference type="EMBL" id="HER44181.1"/>
    </source>
</evidence>
<keyword evidence="2" id="KW-0472">Membrane</keyword>
<reference evidence="3" key="1">
    <citation type="journal article" date="2020" name="mSystems">
        <title>Genome- and Community-Level Interaction Insights into Carbon Utilization and Element Cycling Functions of Hydrothermarchaeota in Hydrothermal Sediment.</title>
        <authorList>
            <person name="Zhou Z."/>
            <person name="Liu Y."/>
            <person name="Xu W."/>
            <person name="Pan J."/>
            <person name="Luo Z.H."/>
            <person name="Li M."/>
        </authorList>
    </citation>
    <scope>NUCLEOTIDE SEQUENCE [LARGE SCALE GENOMIC DNA]</scope>
    <source>
        <strain evidence="3">SpSt-1233</strain>
    </source>
</reference>
<keyword evidence="2" id="KW-1133">Transmembrane helix</keyword>
<feature type="transmembrane region" description="Helical" evidence="2">
    <location>
        <begin position="347"/>
        <end position="372"/>
    </location>
</feature>
<feature type="transmembrane region" description="Helical" evidence="2">
    <location>
        <begin position="238"/>
        <end position="259"/>
    </location>
</feature>
<keyword evidence="1" id="KW-0175">Coiled coil</keyword>
<feature type="transmembrane region" description="Helical" evidence="2">
    <location>
        <begin position="6"/>
        <end position="25"/>
    </location>
</feature>
<keyword evidence="2" id="KW-0812">Transmembrane</keyword>